<dbReference type="Proteomes" id="UP000799291">
    <property type="component" value="Unassembled WGS sequence"/>
</dbReference>
<evidence type="ECO:0000256" key="2">
    <source>
        <dbReference type="ARBA" id="ARBA00004240"/>
    </source>
</evidence>
<accession>A0A6G1ILH3</accession>
<dbReference type="Gene3D" id="3.40.50.1820">
    <property type="entry name" value="alpha/beta hydrolase"/>
    <property type="match status" value="1"/>
</dbReference>
<dbReference type="PANTHER" id="PTHR48182:SF2">
    <property type="entry name" value="PROTEIN SERAC1"/>
    <property type="match status" value="1"/>
</dbReference>
<dbReference type="SUPFAM" id="SSF48452">
    <property type="entry name" value="TPR-like"/>
    <property type="match status" value="1"/>
</dbReference>
<evidence type="ECO:0000256" key="3">
    <source>
        <dbReference type="ARBA" id="ARBA00004370"/>
    </source>
</evidence>
<name>A0A6G1ILH3_9PLEO</name>
<keyword evidence="5" id="KW-0496">Mitochondrion</keyword>
<dbReference type="Pfam" id="PF25000">
    <property type="entry name" value="DUF7779"/>
    <property type="match status" value="1"/>
</dbReference>
<keyword evidence="4" id="KW-0256">Endoplasmic reticulum</keyword>
<dbReference type="Gene3D" id="1.25.40.10">
    <property type="entry name" value="Tetratricopeptide repeat domain"/>
    <property type="match status" value="1"/>
</dbReference>
<dbReference type="GO" id="GO:0005783">
    <property type="term" value="C:endoplasmic reticulum"/>
    <property type="evidence" value="ECO:0007669"/>
    <property type="project" value="UniProtKB-SubCell"/>
</dbReference>
<dbReference type="SUPFAM" id="SSF52540">
    <property type="entry name" value="P-loop containing nucleoside triphosphate hydrolases"/>
    <property type="match status" value="1"/>
</dbReference>
<dbReference type="GO" id="GO:0005739">
    <property type="term" value="C:mitochondrion"/>
    <property type="evidence" value="ECO:0007669"/>
    <property type="project" value="UniProtKB-SubCell"/>
</dbReference>
<dbReference type="InterPro" id="IPR027417">
    <property type="entry name" value="P-loop_NTPase"/>
</dbReference>
<evidence type="ECO:0000256" key="1">
    <source>
        <dbReference type="ARBA" id="ARBA00004173"/>
    </source>
</evidence>
<evidence type="ECO:0000256" key="4">
    <source>
        <dbReference type="ARBA" id="ARBA00022824"/>
    </source>
</evidence>
<dbReference type="InterPro" id="IPR056681">
    <property type="entry name" value="DUF7779"/>
</dbReference>
<dbReference type="Gene3D" id="3.40.50.300">
    <property type="entry name" value="P-loop containing nucleotide triphosphate hydrolases"/>
    <property type="match status" value="1"/>
</dbReference>
<comment type="subcellular location">
    <subcellularLocation>
        <location evidence="2">Endoplasmic reticulum</location>
    </subcellularLocation>
    <subcellularLocation>
        <location evidence="3">Membrane</location>
    </subcellularLocation>
    <subcellularLocation>
        <location evidence="1">Mitochondrion</location>
    </subcellularLocation>
</comment>
<reference evidence="9" key="1">
    <citation type="journal article" date="2020" name="Stud. Mycol.">
        <title>101 Dothideomycetes genomes: a test case for predicting lifestyles and emergence of pathogens.</title>
        <authorList>
            <person name="Haridas S."/>
            <person name="Albert R."/>
            <person name="Binder M."/>
            <person name="Bloem J."/>
            <person name="Labutti K."/>
            <person name="Salamov A."/>
            <person name="Andreopoulos B."/>
            <person name="Baker S."/>
            <person name="Barry K."/>
            <person name="Bills G."/>
            <person name="Bluhm B."/>
            <person name="Cannon C."/>
            <person name="Castanera R."/>
            <person name="Culley D."/>
            <person name="Daum C."/>
            <person name="Ezra D."/>
            <person name="Gonzalez J."/>
            <person name="Henrissat B."/>
            <person name="Kuo A."/>
            <person name="Liang C."/>
            <person name="Lipzen A."/>
            <person name="Lutzoni F."/>
            <person name="Magnuson J."/>
            <person name="Mondo S."/>
            <person name="Nolan M."/>
            <person name="Ohm R."/>
            <person name="Pangilinan J."/>
            <person name="Park H.-J."/>
            <person name="Ramirez L."/>
            <person name="Alfaro M."/>
            <person name="Sun H."/>
            <person name="Tritt A."/>
            <person name="Yoshinaga Y."/>
            <person name="Zwiers L.-H."/>
            <person name="Turgeon B."/>
            <person name="Goodwin S."/>
            <person name="Spatafora J."/>
            <person name="Crous P."/>
            <person name="Grigoriev I."/>
        </authorList>
    </citation>
    <scope>NUCLEOTIDE SEQUENCE</scope>
    <source>
        <strain evidence="9">CBS 122367</strain>
    </source>
</reference>
<gene>
    <name evidence="9" type="ORF">K458DRAFT_375514</name>
</gene>
<evidence type="ECO:0000313" key="10">
    <source>
        <dbReference type="Proteomes" id="UP000799291"/>
    </source>
</evidence>
<organism evidence="9 10">
    <name type="scientific">Lentithecium fluviatile CBS 122367</name>
    <dbReference type="NCBI Taxonomy" id="1168545"/>
    <lineage>
        <taxon>Eukaryota</taxon>
        <taxon>Fungi</taxon>
        <taxon>Dikarya</taxon>
        <taxon>Ascomycota</taxon>
        <taxon>Pezizomycotina</taxon>
        <taxon>Dothideomycetes</taxon>
        <taxon>Pleosporomycetidae</taxon>
        <taxon>Pleosporales</taxon>
        <taxon>Massarineae</taxon>
        <taxon>Lentitheciaceae</taxon>
        <taxon>Lentithecium</taxon>
    </lineage>
</organism>
<feature type="domain" description="DUF7779" evidence="8">
    <location>
        <begin position="619"/>
        <end position="696"/>
    </location>
</feature>
<dbReference type="EMBL" id="MU005606">
    <property type="protein sequence ID" value="KAF2679087.1"/>
    <property type="molecule type" value="Genomic_DNA"/>
</dbReference>
<evidence type="ECO:0000256" key="5">
    <source>
        <dbReference type="ARBA" id="ARBA00023128"/>
    </source>
</evidence>
<dbReference type="Pfam" id="PF13424">
    <property type="entry name" value="TPR_12"/>
    <property type="match status" value="1"/>
</dbReference>
<dbReference type="InterPro" id="IPR011990">
    <property type="entry name" value="TPR-like_helical_dom_sf"/>
</dbReference>
<dbReference type="InterPro" id="IPR052374">
    <property type="entry name" value="SERAC1"/>
</dbReference>
<dbReference type="InterPro" id="IPR029058">
    <property type="entry name" value="AB_hydrolase_fold"/>
</dbReference>
<keyword evidence="6" id="KW-0472">Membrane</keyword>
<protein>
    <recommendedName>
        <fullName evidence="8">DUF7779 domain-containing protein</fullName>
    </recommendedName>
</protein>
<evidence type="ECO:0000259" key="8">
    <source>
        <dbReference type="Pfam" id="PF25000"/>
    </source>
</evidence>
<keyword evidence="10" id="KW-1185">Reference proteome</keyword>
<dbReference type="OrthoDB" id="1658288at2759"/>
<evidence type="ECO:0000256" key="7">
    <source>
        <dbReference type="SAM" id="MobiDB-lite"/>
    </source>
</evidence>
<dbReference type="AlphaFoldDB" id="A0A6G1ILH3"/>
<dbReference type="GO" id="GO:0016020">
    <property type="term" value="C:membrane"/>
    <property type="evidence" value="ECO:0007669"/>
    <property type="project" value="UniProtKB-SubCell"/>
</dbReference>
<sequence>MAIIHRHGLTKLSGGDASDDQFSLNIIFVHGLRGHPRGTWEATPGRTSERRRDTTKKHRNVKSWFQRRGAASHPTSTEQAHASSSSLSSVFWPEQYLALDIPQARVWTYGYNADVIGGLFQANNQNSISQHGRDLSVRLEREIDNNQPIAFVVHSLGGIIVKDAIHRSESICGRTKLIAFLGTPHRGSAYASWGQIASNMALLALQDSNKKVLEALEVNSEVLDNIHEEFKTIVFKGGIKIHSFQEARGVSGMKGLDEKVVDDFSSKLDLPRTLETVESIDANHMQMARYSSKDDQGYRAVCGVLRSFIQQELEDQGIAPANGAGVSSPNAFFMVPFPRDNMFVGREDVIAEISEKRAASCNHTRLALVGLGGIGKSQIAIEYAYRVQQAEPHTTVAWIHASNRTRFEQGYREVADSIPLPGREDPKVDVLQLVCAWLSERKHGRWLMILDNADDDAVFFGRDEDTAGTAQMGDITSRRRSLESFLPQTPNGTILITSRNKVAAANLLGTHGSIVQVEPMEEEDALALLKTRVPFDESGEADAKALVQALERIPLAVTQAAAYIKTRAPMTTMSGYLKLFRESEANQVRLLGKKGLQDLRRDHSIRHPVITTWQISFTQIQRTEQPAADLLALMSMFDRQGIPASLLRQNASQLDFEDALAPLLSFSLVRAEMGEQSFGMHRLVQLSMRTWLEAEKLLSRWVKQSIGVLAAAFPSGDYKTWADCQVLLPHATEASGHVAGDEEDVLKQAEISLRAEWYLLLRGEYKAAEKVGRMCVEVRGKALGPEHPDTLTSVSQLGSVLERQGKYEEAEAMHRRAASASLARCWRGRASTKRLKRCTGEH</sequence>
<evidence type="ECO:0000313" key="9">
    <source>
        <dbReference type="EMBL" id="KAF2679087.1"/>
    </source>
</evidence>
<evidence type="ECO:0000256" key="6">
    <source>
        <dbReference type="ARBA" id="ARBA00023136"/>
    </source>
</evidence>
<proteinExistence type="predicted"/>
<dbReference type="PANTHER" id="PTHR48182">
    <property type="entry name" value="PROTEIN SERAC1"/>
    <property type="match status" value="1"/>
</dbReference>
<feature type="region of interest" description="Disordered" evidence="7">
    <location>
        <begin position="38"/>
        <end position="61"/>
    </location>
</feature>
<dbReference type="SUPFAM" id="SSF53474">
    <property type="entry name" value="alpha/beta-Hydrolases"/>
    <property type="match status" value="1"/>
</dbReference>